<dbReference type="AlphaFoldDB" id="A0A328BP31"/>
<dbReference type="Proteomes" id="UP000249524">
    <property type="component" value="Unassembled WGS sequence"/>
</dbReference>
<dbReference type="InterPro" id="IPR011991">
    <property type="entry name" value="ArsR-like_HTH"/>
</dbReference>
<dbReference type="Gene3D" id="1.10.10.10">
    <property type="entry name" value="Winged helix-like DNA-binding domain superfamily/Winged helix DNA-binding domain"/>
    <property type="match status" value="1"/>
</dbReference>
<dbReference type="InterPro" id="IPR036388">
    <property type="entry name" value="WH-like_DNA-bd_sf"/>
</dbReference>
<protein>
    <submittedName>
        <fullName evidence="1">Uncharacterized protein</fullName>
    </submittedName>
</protein>
<accession>A0A328BP31</accession>
<name>A0A328BP31_9CAUL</name>
<comment type="caution">
    <text evidence="1">The sequence shown here is derived from an EMBL/GenBank/DDBJ whole genome shotgun (WGS) entry which is preliminary data.</text>
</comment>
<dbReference type="InterPro" id="IPR036390">
    <property type="entry name" value="WH_DNA-bd_sf"/>
</dbReference>
<proteinExistence type="predicted"/>
<sequence length="520" mass="58112">MEVRRMTKISGDNLRASLLNRLAGPRAMNREAERIEVLAGARTRELLVAIAQFRPRSISELSAIVERHQPNVSRGLNALVRTGLVTLEADGRASVPTPTEDGLRKAAELAESVDLSDFAPPEENEDDKVTRLLKIETSTRPGDLQTDAVLGRLVLFGQHRSDEGVDLNELSVRLLKNWWRIFCRYDDPFRLCTLTIRANEETRAGPLLLKALGSHMQLYVRRSESIDPADNLFSTDLSERSAEEILLDRVVRPVAAYLERGRRFDRPIHSLLSRLEDVMSSKRERAFARTAGGLGLSLHDMSDACADAITRLIDALPDESARLEFASSTLPEAFEENLAWAHGELKARQETNRFDGLRGWKTRLKVRREWGWPAGKARAEELRRLLKLGDDQAIGGVEGLCRRFGAEDFTASAMSDDPLRGYRGRKNEAPVMVVRESGHAGTAFLLARAIGDYLAYDDREAPISELFTDRQAMGRAFAAELLAPAEGVINMIQEGQTQMAVARHYGVDLPVVRHQYSNHV</sequence>
<evidence type="ECO:0000313" key="1">
    <source>
        <dbReference type="EMBL" id="RAK67746.1"/>
    </source>
</evidence>
<dbReference type="GO" id="GO:0006355">
    <property type="term" value="P:regulation of DNA-templated transcription"/>
    <property type="evidence" value="ECO:0007669"/>
    <property type="project" value="UniProtKB-ARBA"/>
</dbReference>
<dbReference type="OrthoDB" id="8449527at2"/>
<gene>
    <name evidence="1" type="ORF">DJ019_07540</name>
</gene>
<dbReference type="CDD" id="cd00090">
    <property type="entry name" value="HTH_ARSR"/>
    <property type="match status" value="1"/>
</dbReference>
<keyword evidence="2" id="KW-1185">Reference proteome</keyword>
<dbReference type="Pfam" id="PF25212">
    <property type="entry name" value="HVO_A0114"/>
    <property type="match status" value="1"/>
</dbReference>
<dbReference type="EMBL" id="QFYS01000002">
    <property type="protein sequence ID" value="RAK67746.1"/>
    <property type="molecule type" value="Genomic_DNA"/>
</dbReference>
<evidence type="ECO:0000313" key="2">
    <source>
        <dbReference type="Proteomes" id="UP000249524"/>
    </source>
</evidence>
<reference evidence="1 2" key="1">
    <citation type="submission" date="2018-05" db="EMBL/GenBank/DDBJ databases">
        <authorList>
            <person name="Lanie J.A."/>
            <person name="Ng W.-L."/>
            <person name="Kazmierczak K.M."/>
            <person name="Andrzejewski T.M."/>
            <person name="Davidsen T.M."/>
            <person name="Wayne K.J."/>
            <person name="Tettelin H."/>
            <person name="Glass J.I."/>
            <person name="Rusch D."/>
            <person name="Podicherti R."/>
            <person name="Tsui H.-C.T."/>
            <person name="Winkler M.E."/>
        </authorList>
    </citation>
    <scope>NUCLEOTIDE SEQUENCE [LARGE SCALE GENOMIC DNA]</scope>
    <source>
        <strain evidence="1 2">BUT-10</strain>
    </source>
</reference>
<organism evidence="1 2">
    <name type="scientific">Phenylobacterium kunshanense</name>
    <dbReference type="NCBI Taxonomy" id="1445034"/>
    <lineage>
        <taxon>Bacteria</taxon>
        <taxon>Pseudomonadati</taxon>
        <taxon>Pseudomonadota</taxon>
        <taxon>Alphaproteobacteria</taxon>
        <taxon>Caulobacterales</taxon>
        <taxon>Caulobacteraceae</taxon>
        <taxon>Phenylobacterium</taxon>
    </lineage>
</organism>
<dbReference type="SUPFAM" id="SSF46785">
    <property type="entry name" value="Winged helix' DNA-binding domain"/>
    <property type="match status" value="1"/>
</dbReference>